<dbReference type="NCBIfam" id="NF038402">
    <property type="entry name" value="TroA_like"/>
    <property type="match status" value="1"/>
</dbReference>
<reference evidence="3 4" key="1">
    <citation type="submission" date="2013-11" db="EMBL/GenBank/DDBJ databases">
        <title>Comparative genomics of Ignicoccus.</title>
        <authorList>
            <person name="Podar M."/>
        </authorList>
    </citation>
    <scope>NUCLEOTIDE SEQUENCE [LARGE SCALE GENOMIC DNA]</scope>
    <source>
        <strain evidence="3 4">DSM 13165</strain>
    </source>
</reference>
<evidence type="ECO:0000313" key="3">
    <source>
        <dbReference type="EMBL" id="ALU12361.1"/>
    </source>
</evidence>
<dbReference type="PROSITE" id="PS50983">
    <property type="entry name" value="FE_B12_PBP"/>
    <property type="match status" value="1"/>
</dbReference>
<organism evidence="3 4">
    <name type="scientific">Ignicoccus islandicus DSM 13165</name>
    <dbReference type="NCBI Taxonomy" id="940295"/>
    <lineage>
        <taxon>Archaea</taxon>
        <taxon>Thermoproteota</taxon>
        <taxon>Thermoprotei</taxon>
        <taxon>Desulfurococcales</taxon>
        <taxon>Desulfurococcaceae</taxon>
        <taxon>Ignicoccus</taxon>
    </lineage>
</organism>
<dbReference type="PANTHER" id="PTHR30535:SF34">
    <property type="entry name" value="MOLYBDATE-BINDING PROTEIN MOLA"/>
    <property type="match status" value="1"/>
</dbReference>
<dbReference type="SUPFAM" id="SSF53807">
    <property type="entry name" value="Helical backbone' metal receptor"/>
    <property type="match status" value="1"/>
</dbReference>
<dbReference type="InterPro" id="IPR050902">
    <property type="entry name" value="ABC_Transporter_SBP"/>
</dbReference>
<gene>
    <name evidence="3" type="ORF">EYM_02810</name>
</gene>
<dbReference type="EMBL" id="CP006867">
    <property type="protein sequence ID" value="ALU12361.1"/>
    <property type="molecule type" value="Genomic_DNA"/>
</dbReference>
<dbReference type="AlphaFoldDB" id="A0A0U3F9N5"/>
<dbReference type="InterPro" id="IPR002491">
    <property type="entry name" value="ABC_transptr_periplasmic_BD"/>
</dbReference>
<dbReference type="KEGG" id="iis:EYM_02810"/>
<proteinExistence type="predicted"/>
<keyword evidence="1" id="KW-0732">Signal</keyword>
<name>A0A0U3F9N5_9CREN</name>
<feature type="domain" description="Fe/B12 periplasmic-binding" evidence="2">
    <location>
        <begin position="45"/>
        <end position="305"/>
    </location>
</feature>
<dbReference type="OrthoDB" id="15192at2157"/>
<evidence type="ECO:0000313" key="4">
    <source>
        <dbReference type="Proteomes" id="UP000060778"/>
    </source>
</evidence>
<dbReference type="STRING" id="940295.EYM_02810"/>
<protein>
    <recommendedName>
        <fullName evidence="2">Fe/B12 periplasmic-binding domain-containing protein</fullName>
    </recommendedName>
</protein>
<evidence type="ECO:0000256" key="1">
    <source>
        <dbReference type="ARBA" id="ARBA00022729"/>
    </source>
</evidence>
<dbReference type="Gene3D" id="3.40.50.1980">
    <property type="entry name" value="Nitrogenase molybdenum iron protein domain"/>
    <property type="match status" value="2"/>
</dbReference>
<accession>A0A0U3F9N5</accession>
<dbReference type="GeneID" id="30679956"/>
<sequence length="311" mass="33478">MRLTIPLILLIAIPTLAIVIVSSSPITLIDALGRNVTIFNYPPKKVIALTPAIAESVCVMNCSKLVATVQPVDWPAQLVNATGSGRVTIIGTFWMPNIEKIALLEPDLVIADEGADLRMIGKLNELGFPVLFTKGGACDSIGCIERDLTLIGKAIGELDRAGEVVKWIEENVTKASEESLKYPLVKVVILFYPFSWGIYAVGNGTFISDLVNKLNAVNLIGQLGWPRITKEKLLSLNADVVILLSGKGIDPQGAVKDAKALGLRAKRICVIYGTYADVVQRPGPRISQAPWILLKALHALVKDPSGLYCSG</sequence>
<dbReference type="Pfam" id="PF01497">
    <property type="entry name" value="Peripla_BP_2"/>
    <property type="match status" value="1"/>
</dbReference>
<dbReference type="Proteomes" id="UP000060778">
    <property type="component" value="Chromosome"/>
</dbReference>
<keyword evidence="4" id="KW-1185">Reference proteome</keyword>
<evidence type="ECO:0000259" key="2">
    <source>
        <dbReference type="PROSITE" id="PS50983"/>
    </source>
</evidence>
<dbReference type="InterPro" id="IPR054828">
    <property type="entry name" value="Vit_B12_bind_prot"/>
</dbReference>
<dbReference type="PANTHER" id="PTHR30535">
    <property type="entry name" value="VITAMIN B12-BINDING PROTEIN"/>
    <property type="match status" value="1"/>
</dbReference>
<dbReference type="RefSeq" id="WP_075049558.1">
    <property type="nucleotide sequence ID" value="NZ_CP006867.1"/>
</dbReference>